<evidence type="ECO:0000313" key="2">
    <source>
        <dbReference type="RefSeq" id="XP_034234106.1"/>
    </source>
</evidence>
<evidence type="ECO:0000313" key="1">
    <source>
        <dbReference type="Proteomes" id="UP000515158"/>
    </source>
</evidence>
<dbReference type="RefSeq" id="XP_034234106.1">
    <property type="nucleotide sequence ID" value="XM_034378215.1"/>
</dbReference>
<dbReference type="KEGG" id="tpal:117641103"/>
<gene>
    <name evidence="2" type="primary">LOC117641103</name>
</gene>
<dbReference type="Proteomes" id="UP000515158">
    <property type="component" value="Unplaced"/>
</dbReference>
<name>A0A6P8YCP4_THRPL</name>
<proteinExistence type="predicted"/>
<sequence>MPPDESRIQELDLRQLNTTGRDERLDDKANTLSLIRRQGVRRMTHVYCNHDAAWSLDVLRGAAATLEELDLWYPRAEHLGVVHAMPRLRRLRLCHDDTLAKQYPGALPALPQPSSLQWLGLNGLPRGTVESLLRAHGAALDELWLLVGTPGGAEWPKECRDLHGLLGRCGVRAARLVLRRYWVSHEKAACRKQLDAVRRALPATLVQCSMCDKVPLEDV</sequence>
<accession>A0A6P8YCP4</accession>
<dbReference type="AlphaFoldDB" id="A0A6P8YCP4"/>
<dbReference type="GeneID" id="117641103"/>
<dbReference type="InParanoid" id="A0A6P8YCP4"/>
<keyword evidence="1" id="KW-1185">Reference proteome</keyword>
<reference evidence="2" key="1">
    <citation type="submission" date="2025-08" db="UniProtKB">
        <authorList>
            <consortium name="RefSeq"/>
        </authorList>
    </citation>
    <scope>IDENTIFICATION</scope>
    <source>
        <tissue evidence="2">Total insect</tissue>
    </source>
</reference>
<protein>
    <submittedName>
        <fullName evidence="2">Uncharacterized protein LOC117641103</fullName>
    </submittedName>
</protein>
<dbReference type="OrthoDB" id="8236350at2759"/>
<organism evidence="2">
    <name type="scientific">Thrips palmi</name>
    <name type="common">Melon thrips</name>
    <dbReference type="NCBI Taxonomy" id="161013"/>
    <lineage>
        <taxon>Eukaryota</taxon>
        <taxon>Metazoa</taxon>
        <taxon>Ecdysozoa</taxon>
        <taxon>Arthropoda</taxon>
        <taxon>Hexapoda</taxon>
        <taxon>Insecta</taxon>
        <taxon>Pterygota</taxon>
        <taxon>Neoptera</taxon>
        <taxon>Paraneoptera</taxon>
        <taxon>Thysanoptera</taxon>
        <taxon>Terebrantia</taxon>
        <taxon>Thripoidea</taxon>
        <taxon>Thripidae</taxon>
        <taxon>Thrips</taxon>
    </lineage>
</organism>